<dbReference type="AlphaFoldDB" id="A0A165SYM1"/>
<name>A0A165SYM1_9AGAM</name>
<keyword evidence="2" id="KW-1185">Reference proteome</keyword>
<dbReference type="OrthoDB" id="3167300at2759"/>
<evidence type="ECO:0000313" key="1">
    <source>
        <dbReference type="EMBL" id="KZT25866.1"/>
    </source>
</evidence>
<sequence length="87" mass="10349">MPPTDICRQAIPVELLLDVVSFYMESLPLRGRPRPKPAWVFVELISLVCHVLRRATLKAWFRTLCIRNKKDLLAIRRDWPESHQWVR</sequence>
<accession>A0A165SYM1</accession>
<proteinExistence type="predicted"/>
<gene>
    <name evidence="1" type="ORF">NEOLEDRAFT_1132858</name>
</gene>
<evidence type="ECO:0000313" key="2">
    <source>
        <dbReference type="Proteomes" id="UP000076761"/>
    </source>
</evidence>
<dbReference type="Proteomes" id="UP000076761">
    <property type="component" value="Unassembled WGS sequence"/>
</dbReference>
<dbReference type="InParanoid" id="A0A165SYM1"/>
<organism evidence="1 2">
    <name type="scientific">Neolentinus lepideus HHB14362 ss-1</name>
    <dbReference type="NCBI Taxonomy" id="1314782"/>
    <lineage>
        <taxon>Eukaryota</taxon>
        <taxon>Fungi</taxon>
        <taxon>Dikarya</taxon>
        <taxon>Basidiomycota</taxon>
        <taxon>Agaricomycotina</taxon>
        <taxon>Agaricomycetes</taxon>
        <taxon>Gloeophyllales</taxon>
        <taxon>Gloeophyllaceae</taxon>
        <taxon>Neolentinus</taxon>
    </lineage>
</organism>
<reference evidence="1 2" key="1">
    <citation type="journal article" date="2016" name="Mol. Biol. Evol.">
        <title>Comparative Genomics of Early-Diverging Mushroom-Forming Fungi Provides Insights into the Origins of Lignocellulose Decay Capabilities.</title>
        <authorList>
            <person name="Nagy L.G."/>
            <person name="Riley R."/>
            <person name="Tritt A."/>
            <person name="Adam C."/>
            <person name="Daum C."/>
            <person name="Floudas D."/>
            <person name="Sun H."/>
            <person name="Yadav J.S."/>
            <person name="Pangilinan J."/>
            <person name="Larsson K.H."/>
            <person name="Matsuura K."/>
            <person name="Barry K."/>
            <person name="Labutti K."/>
            <person name="Kuo R."/>
            <person name="Ohm R.A."/>
            <person name="Bhattacharya S.S."/>
            <person name="Shirouzu T."/>
            <person name="Yoshinaga Y."/>
            <person name="Martin F.M."/>
            <person name="Grigoriev I.V."/>
            <person name="Hibbett D.S."/>
        </authorList>
    </citation>
    <scope>NUCLEOTIDE SEQUENCE [LARGE SCALE GENOMIC DNA]</scope>
    <source>
        <strain evidence="1 2">HHB14362 ss-1</strain>
    </source>
</reference>
<dbReference type="EMBL" id="KV425569">
    <property type="protein sequence ID" value="KZT25866.1"/>
    <property type="molecule type" value="Genomic_DNA"/>
</dbReference>
<protein>
    <submittedName>
        <fullName evidence="1">Uncharacterized protein</fullName>
    </submittedName>
</protein>